<dbReference type="Pfam" id="PF10036">
    <property type="entry name" value="RLL"/>
    <property type="match status" value="1"/>
</dbReference>
<name>A0A132AE69_SARSC</name>
<dbReference type="EMBL" id="JXLN01012783">
    <property type="protein sequence ID" value="KPM08845.1"/>
    <property type="molecule type" value="Genomic_DNA"/>
</dbReference>
<dbReference type="InterPro" id="IPR019265">
    <property type="entry name" value="RTRAF"/>
</dbReference>
<accession>A0A132AE69</accession>
<dbReference type="OrthoDB" id="514167at2759"/>
<dbReference type="AlphaFoldDB" id="A0A132AE69"/>
<gene>
    <name evidence="1" type="ORF">QR98_0073700</name>
</gene>
<dbReference type="PANTHER" id="PTHR15924">
    <property type="entry name" value="CLE"/>
    <property type="match status" value="1"/>
</dbReference>
<comment type="caution">
    <text evidence="1">The sequence shown here is derived from an EMBL/GenBank/DDBJ whole genome shotgun (WGS) entry which is preliminary data.</text>
</comment>
<proteinExistence type="predicted"/>
<organism evidence="1 2">
    <name type="scientific">Sarcoptes scabiei</name>
    <name type="common">Itch mite</name>
    <name type="synonym">Acarus scabiei</name>
    <dbReference type="NCBI Taxonomy" id="52283"/>
    <lineage>
        <taxon>Eukaryota</taxon>
        <taxon>Metazoa</taxon>
        <taxon>Ecdysozoa</taxon>
        <taxon>Arthropoda</taxon>
        <taxon>Chelicerata</taxon>
        <taxon>Arachnida</taxon>
        <taxon>Acari</taxon>
        <taxon>Acariformes</taxon>
        <taxon>Sarcoptiformes</taxon>
        <taxon>Astigmata</taxon>
        <taxon>Psoroptidia</taxon>
        <taxon>Sarcoptoidea</taxon>
        <taxon>Sarcoptidae</taxon>
        <taxon>Sarcoptinae</taxon>
        <taxon>Sarcoptes</taxon>
    </lineage>
</organism>
<dbReference type="Proteomes" id="UP000616769">
    <property type="component" value="Unassembled WGS sequence"/>
</dbReference>
<dbReference type="VEuPathDB" id="VectorBase:SSCA003860"/>
<protein>
    <submittedName>
        <fullName evidence="1">Carnitine deficiency-associated protein-like protein</fullName>
    </submittedName>
</protein>
<evidence type="ECO:0000313" key="2">
    <source>
        <dbReference type="Proteomes" id="UP000616769"/>
    </source>
</evidence>
<evidence type="ECO:0000313" key="1">
    <source>
        <dbReference type="EMBL" id="KPM08845.1"/>
    </source>
</evidence>
<sequence length="256" mass="30345">MFERKLLALNYPTPSINLDDQDALRNLVYWLECIKIRFYPPEKRDTLRPDQADWNEYFQKYLNEMNFGGLKENRCVIDWLINLALRFESEDVRNQMRISKEEINNMVNIDCNSNDFAHIDVNSIEFLSELQQLAELLNIPYYEEEPLETLRAITILLCKLRKSSQQKQMEITDEENKNQNKKQKILYRIDEQILNQPFKRNLRLDPILNRCANVLRLMYVNNLRDLQTDINEVIVKLQSITANPKTDSSLGKVGRA</sequence>
<reference evidence="1 2" key="1">
    <citation type="journal article" date="2015" name="Parasit. Vectors">
        <title>Draft genome of the scabies mite.</title>
        <authorList>
            <person name="Rider S.D.Jr."/>
            <person name="Morgan M.S."/>
            <person name="Arlian L.G."/>
        </authorList>
    </citation>
    <scope>NUCLEOTIDE SEQUENCE [LARGE SCALE GENOMIC DNA]</scope>
    <source>
        <strain evidence="1">Arlian Lab</strain>
    </source>
</reference>